<comment type="subcellular location">
    <subcellularLocation>
        <location evidence="13">Cytoplasm</location>
    </subcellularLocation>
</comment>
<evidence type="ECO:0000256" key="14">
    <source>
        <dbReference type="SAM" id="Coils"/>
    </source>
</evidence>
<comment type="cofactor">
    <cofactor evidence="13">
        <name>Zn(2+)</name>
        <dbReference type="ChEBI" id="CHEBI:29105"/>
    </cofactor>
    <text evidence="13">Binds 1 zinc ion per subunit.</text>
</comment>
<dbReference type="Pfam" id="PF07973">
    <property type="entry name" value="tRNA_SAD"/>
    <property type="match status" value="1"/>
</dbReference>
<evidence type="ECO:0000256" key="2">
    <source>
        <dbReference type="ARBA" id="ARBA00022555"/>
    </source>
</evidence>
<dbReference type="InterPro" id="IPR012947">
    <property type="entry name" value="tRNA_SAD"/>
</dbReference>
<dbReference type="Gene3D" id="2.40.30.130">
    <property type="match status" value="1"/>
</dbReference>
<keyword evidence="7 13" id="KW-0067">ATP-binding</keyword>
<dbReference type="eggNOG" id="COG0013">
    <property type="taxonomic scope" value="Bacteria"/>
</dbReference>
<reference evidence="18" key="2">
    <citation type="submission" date="2015-10" db="EMBL/GenBank/DDBJ databases">
        <title>Improved Draft Genome Sequence of Clostridium pasteurianum Strain ATCC 6013 (DSM 525) Using a Hybrid Next-Generation Sequencing Approach.</title>
        <authorList>
            <person name="Pyne M.E."/>
            <person name="Utturkar S.M."/>
            <person name="Brown S.D."/>
            <person name="Moo-Young M."/>
            <person name="Chung D.A."/>
            <person name="Chou P.C."/>
        </authorList>
    </citation>
    <scope>NUCLEOTIDE SEQUENCE</scope>
    <source>
        <strain evidence="18">ATCC 6013</strain>
    </source>
</reference>
<evidence type="ECO:0000256" key="7">
    <source>
        <dbReference type="ARBA" id="ARBA00022840"/>
    </source>
</evidence>
<dbReference type="CDD" id="cd00673">
    <property type="entry name" value="AlaRS_core"/>
    <property type="match status" value="1"/>
</dbReference>
<dbReference type="InterPro" id="IPR000253">
    <property type="entry name" value="FHA_dom"/>
</dbReference>
<dbReference type="PROSITE" id="PS50860">
    <property type="entry name" value="AA_TRNA_LIGASE_II_ALA"/>
    <property type="match status" value="1"/>
</dbReference>
<dbReference type="Gene3D" id="3.30.980.10">
    <property type="entry name" value="Threonyl-trna Synthetase, Chain A, domain 2"/>
    <property type="match status" value="1"/>
</dbReference>
<dbReference type="SUPFAM" id="SSF55681">
    <property type="entry name" value="Class II aaRS and biotin synthetases"/>
    <property type="match status" value="1"/>
</dbReference>
<name>A0A0H3J422_CLOPA</name>
<accession>A0A0H3J422</accession>
<dbReference type="SMART" id="SM00863">
    <property type="entry name" value="tRNA_SAD"/>
    <property type="match status" value="1"/>
</dbReference>
<evidence type="ECO:0000256" key="8">
    <source>
        <dbReference type="ARBA" id="ARBA00022884"/>
    </source>
</evidence>
<evidence type="ECO:0000313" key="17">
    <source>
        <dbReference type="EMBL" id="AJA52207.1"/>
    </source>
</evidence>
<dbReference type="Gene3D" id="3.30.54.20">
    <property type="match status" value="1"/>
</dbReference>
<sequence>MEKMGLNEIREAYLSFFESKGHLRLPSFSLVPKNDKGLLIINAGMAPLKPYFTGLQVPPSTRVTTCQKCVRTGDIENVGKTSRHGTFFEMLGNFSFGDYFKEEVIPWAWEFITEILKLPKERLYVTIYLDDDEAFKIWTEKAGVDPKRIFRLGKEDNFWEIGKGPCGPCSEIHYDRGEGVVTSVDEFVKAADEDRIVEFWNLVFTQFDKDEEGNYNKLPNPNIDTGMGLERIAGIMQNKFSIFEVDTIRKVLDEVCNISQKVYGENEHNDISIRIITDHIRSTTFMISDDILPSNEGRGYVLRRLLRRASRHGKLLGINGAFLGRLCDVVIEKSFKAYPELKEKKDYIKKIIKLEEERFAETIDSGMDILNEYILELKKENSNILSGEKAFRLYDTYGFPLELTEEILEDKDIKIDIDEFNKEMQEQRERARSAREESNYMGVNNGILDKIPYDIKTEFKGYSNLELPSKVNLLILGEEFVNELSEGDSGILVTEETPFYSEMGGQIGDKGIIFGDNFEGIVTDCKKNISNKIIHFINIERGILKLGEEITLKVDKNIRSSVSKNHTATHMLHKALRIVLGEHVHQSGSYVDDERLRFDFTHFTSLTEEEIKRVEFIVNKNIMETFGVETNVMTLEEAKQSGAVALFDDKYGDAVRVVSVGDFSKELCGGTHVNNSGEIGLFKIISESGVAAGIRRIEAVTGFTALKSIDEKIELIKNIERDLKCAEKDILNKINIVTNEVREKDKEIIKLKSKLASGSENDIIKSIKEIKGIKFAAAALKDVDINSLRDLADKTRNKMGEGVVVLGSDINGKVQLIAMATKDAVLKGINCGKIIKEVASICGGGGGGRPDMAQAGGKKPEKLEEAIEKVESIMEKLVK</sequence>
<dbReference type="GO" id="GO:0005524">
    <property type="term" value="F:ATP binding"/>
    <property type="evidence" value="ECO:0007669"/>
    <property type="project" value="UniProtKB-UniRule"/>
</dbReference>
<feature type="coiled-coil region" evidence="14">
    <location>
        <begin position="410"/>
        <end position="437"/>
    </location>
</feature>
<comment type="domain">
    <text evidence="13">Consists of three domains; the N-terminal catalytic domain, the editing domain and the C-terminal C-Ala domain. The editing domain removes incorrectly charged amino acids, while the C-Ala domain, along with tRNA(Ala), serves as a bridge to cooperatively bring together the editing and aminoacylation centers thus stimulating deacylation of misacylated tRNAs.</text>
</comment>
<dbReference type="InterPro" id="IPR050058">
    <property type="entry name" value="Ala-tRNA_ligase"/>
</dbReference>
<dbReference type="InterPro" id="IPR003156">
    <property type="entry name" value="DHHA1_dom"/>
</dbReference>
<keyword evidence="20" id="KW-1185">Reference proteome</keyword>
<evidence type="ECO:0000256" key="9">
    <source>
        <dbReference type="ARBA" id="ARBA00022917"/>
    </source>
</evidence>
<dbReference type="PRINTS" id="PR00980">
    <property type="entry name" value="TRNASYNTHALA"/>
</dbReference>
<proteinExistence type="inferred from homology"/>
<dbReference type="InterPro" id="IPR018162">
    <property type="entry name" value="Ala-tRNA-ligase_IIc_anticod-bd"/>
</dbReference>
<comment type="function">
    <text evidence="11 13">Catalyzes the attachment of alanine to tRNA(Ala) in a two-step reaction: alanine is first activated by ATP to form Ala-AMP and then transferred to the acceptor end of tRNA(Ala). Also edits incorrectly charged Ser-tRNA(Ala) and Gly-tRNA(Ala) via its editing domain.</text>
</comment>
<dbReference type="GO" id="GO:0006419">
    <property type="term" value="P:alanyl-tRNA aminoacylation"/>
    <property type="evidence" value="ECO:0007669"/>
    <property type="project" value="UniProtKB-UniRule"/>
</dbReference>
<dbReference type="GO" id="GO:0140096">
    <property type="term" value="F:catalytic activity, acting on a protein"/>
    <property type="evidence" value="ECO:0007669"/>
    <property type="project" value="UniProtKB-ARBA"/>
</dbReference>
<dbReference type="EC" id="6.1.1.7" evidence="13"/>
<feature type="domain" description="Alanyl-transfer RNA synthetases family profile" evidence="16">
    <location>
        <begin position="4"/>
        <end position="711"/>
    </location>
</feature>
<dbReference type="Pfam" id="PF02272">
    <property type="entry name" value="DHHA1"/>
    <property type="match status" value="1"/>
</dbReference>
<evidence type="ECO:0000313" key="20">
    <source>
        <dbReference type="Proteomes" id="UP000030905"/>
    </source>
</evidence>
<dbReference type="PANTHER" id="PTHR11777">
    <property type="entry name" value="ALANYL-TRNA SYNTHETASE"/>
    <property type="match status" value="1"/>
</dbReference>
<dbReference type="EMBL" id="JPGY02000001">
    <property type="protein sequence ID" value="KRU11783.1"/>
    <property type="molecule type" value="Genomic_DNA"/>
</dbReference>
<dbReference type="Gene3D" id="3.10.310.40">
    <property type="match status" value="1"/>
</dbReference>
<dbReference type="PATRIC" id="fig|1262449.3.peg.847"/>
<reference evidence="17 20" key="1">
    <citation type="journal article" date="2015" name="Genome Announc.">
        <title>Complete Genome Sequence of the Nitrogen-Fixing and Solvent-Producing Clostridium pasteurianum DSM 525.</title>
        <authorList>
            <person name="Poehlein A."/>
            <person name="Grosse-Honebrink A."/>
            <person name="Zhang Y."/>
            <person name="Minton N.P."/>
            <person name="Daniel R."/>
        </authorList>
    </citation>
    <scope>NUCLEOTIDE SEQUENCE [LARGE SCALE GENOMIC DNA]</scope>
    <source>
        <strain evidence="17">DSM 525</strain>
        <strain evidence="20">DSM 525 / ATCC 6013</strain>
    </source>
</reference>
<keyword evidence="8 13" id="KW-0694">RNA-binding</keyword>
<dbReference type="KEGG" id="cpat:CLPA_c21490"/>
<dbReference type="Proteomes" id="UP000030905">
    <property type="component" value="Chromosome"/>
</dbReference>
<dbReference type="GO" id="GO:0008270">
    <property type="term" value="F:zinc ion binding"/>
    <property type="evidence" value="ECO:0007669"/>
    <property type="project" value="UniProtKB-UniRule"/>
</dbReference>
<dbReference type="GO" id="GO:0000049">
    <property type="term" value="F:tRNA binding"/>
    <property type="evidence" value="ECO:0007669"/>
    <property type="project" value="UniProtKB-KW"/>
</dbReference>
<evidence type="ECO:0000256" key="13">
    <source>
        <dbReference type="HAMAP-Rule" id="MF_00036"/>
    </source>
</evidence>
<dbReference type="EMBL" id="CP009268">
    <property type="protein sequence ID" value="AJA52207.1"/>
    <property type="molecule type" value="Genomic_DNA"/>
</dbReference>
<feature type="binding site" evidence="13">
    <location>
        <position position="668"/>
    </location>
    <ligand>
        <name>Zn(2+)</name>
        <dbReference type="ChEBI" id="CHEBI:29105"/>
    </ligand>
</feature>
<dbReference type="InterPro" id="IPR045864">
    <property type="entry name" value="aa-tRNA-synth_II/BPL/LPL"/>
</dbReference>
<dbReference type="Pfam" id="PF01411">
    <property type="entry name" value="tRNA-synt_2c"/>
    <property type="match status" value="1"/>
</dbReference>
<dbReference type="InterPro" id="IPR023033">
    <property type="entry name" value="Ala_tRNA_ligase_euk/bac"/>
</dbReference>
<dbReference type="InterPro" id="IPR009000">
    <property type="entry name" value="Transl_B-barrel_sf"/>
</dbReference>
<comment type="similarity">
    <text evidence="1 13">Belongs to the class-II aminoacyl-tRNA synthetase family.</text>
</comment>
<feature type="domain" description="FHA" evidence="15">
    <location>
        <begin position="544"/>
        <end position="596"/>
    </location>
</feature>
<evidence type="ECO:0000256" key="12">
    <source>
        <dbReference type="ARBA" id="ARBA00048300"/>
    </source>
</evidence>
<dbReference type="PANTHER" id="PTHR11777:SF9">
    <property type="entry name" value="ALANINE--TRNA LIGASE, CYTOPLASMIC"/>
    <property type="match status" value="1"/>
</dbReference>
<keyword evidence="3 13" id="KW-0436">Ligase</keyword>
<dbReference type="FunFam" id="3.10.310.40:FF:000001">
    <property type="entry name" value="Alanine--tRNA ligase"/>
    <property type="match status" value="1"/>
</dbReference>
<dbReference type="NCBIfam" id="TIGR00344">
    <property type="entry name" value="alaS"/>
    <property type="match status" value="1"/>
</dbReference>
<dbReference type="GeneID" id="93074298"/>
<comment type="catalytic activity">
    <reaction evidence="12 13">
        <text>tRNA(Ala) + L-alanine + ATP = L-alanyl-tRNA(Ala) + AMP + diphosphate</text>
        <dbReference type="Rhea" id="RHEA:12540"/>
        <dbReference type="Rhea" id="RHEA-COMP:9657"/>
        <dbReference type="Rhea" id="RHEA-COMP:9923"/>
        <dbReference type="ChEBI" id="CHEBI:30616"/>
        <dbReference type="ChEBI" id="CHEBI:33019"/>
        <dbReference type="ChEBI" id="CHEBI:57972"/>
        <dbReference type="ChEBI" id="CHEBI:78442"/>
        <dbReference type="ChEBI" id="CHEBI:78497"/>
        <dbReference type="ChEBI" id="CHEBI:456215"/>
        <dbReference type="EC" id="6.1.1.7"/>
    </reaction>
</comment>
<dbReference type="KEGG" id="cpae:CPAST_c21490"/>
<keyword evidence="13" id="KW-0963">Cytoplasm</keyword>
<protein>
    <recommendedName>
        <fullName evidence="13">Alanine--tRNA ligase</fullName>
        <ecNumber evidence="13">6.1.1.7</ecNumber>
    </recommendedName>
    <alternativeName>
        <fullName evidence="13">Alanyl-tRNA synthetase</fullName>
        <shortName evidence="13">AlaRS</shortName>
    </alternativeName>
</protein>
<feature type="binding site" evidence="13">
    <location>
        <position position="570"/>
    </location>
    <ligand>
        <name>Zn(2+)</name>
        <dbReference type="ChEBI" id="CHEBI:29105"/>
    </ligand>
</feature>
<dbReference type="InterPro" id="IPR018164">
    <property type="entry name" value="Ala-tRNA-synth_IIc_N"/>
</dbReference>
<evidence type="ECO:0000256" key="6">
    <source>
        <dbReference type="ARBA" id="ARBA00022833"/>
    </source>
</evidence>
<dbReference type="GO" id="GO:0002161">
    <property type="term" value="F:aminoacyl-tRNA deacylase activity"/>
    <property type="evidence" value="ECO:0007669"/>
    <property type="project" value="TreeGrafter"/>
</dbReference>
<evidence type="ECO:0000256" key="11">
    <source>
        <dbReference type="ARBA" id="ARBA00024779"/>
    </source>
</evidence>
<reference evidence="18 19" key="3">
    <citation type="journal article" name="Genome Announc.">
        <title>Improved Draft Genome Sequence of Clostridium pasteurianum Strain ATCC 6013 (DSM 525) Using a Hybrid Next-Generation Sequencing Approach.</title>
        <authorList>
            <person name="Pyne M.E."/>
            <person name="Utturkar S."/>
            <person name="Brown S.D."/>
            <person name="Moo-Young M."/>
            <person name="Chung D.A."/>
            <person name="Chou C.P."/>
        </authorList>
    </citation>
    <scope>NUCLEOTIDE SEQUENCE [LARGE SCALE GENOMIC DNA]</scope>
    <source>
        <strain evidence="18 19">ATCC 6013</strain>
    </source>
</reference>
<dbReference type="FunFam" id="3.30.54.20:FF:000001">
    <property type="entry name" value="Alanine--tRNA ligase"/>
    <property type="match status" value="1"/>
</dbReference>
<evidence type="ECO:0000256" key="5">
    <source>
        <dbReference type="ARBA" id="ARBA00022741"/>
    </source>
</evidence>
<evidence type="ECO:0000259" key="15">
    <source>
        <dbReference type="PROSITE" id="PS50006"/>
    </source>
</evidence>
<keyword evidence="4 13" id="KW-0479">Metal-binding</keyword>
<keyword evidence="2 13" id="KW-0820">tRNA-binding</keyword>
<dbReference type="Gene3D" id="6.10.250.550">
    <property type="match status" value="1"/>
</dbReference>
<dbReference type="SUPFAM" id="SSF101353">
    <property type="entry name" value="Putative anticodon-binding domain of alanyl-tRNA synthetase (AlaRS)"/>
    <property type="match status" value="1"/>
</dbReference>
<dbReference type="FunFam" id="3.30.980.10:FF:000004">
    <property type="entry name" value="Alanine--tRNA ligase, cytoplasmic"/>
    <property type="match status" value="1"/>
</dbReference>
<keyword evidence="5 13" id="KW-0547">Nucleotide-binding</keyword>
<dbReference type="AlphaFoldDB" id="A0A0H3J422"/>
<feature type="binding site" evidence="13">
    <location>
        <position position="672"/>
    </location>
    <ligand>
        <name>Zn(2+)</name>
        <dbReference type="ChEBI" id="CHEBI:29105"/>
    </ligand>
</feature>
<keyword evidence="9 13" id="KW-0648">Protein biosynthesis</keyword>
<dbReference type="HAMAP" id="MF_00036_B">
    <property type="entry name" value="Ala_tRNA_synth_B"/>
    <property type="match status" value="1"/>
</dbReference>
<evidence type="ECO:0000256" key="4">
    <source>
        <dbReference type="ARBA" id="ARBA00022723"/>
    </source>
</evidence>
<dbReference type="SUPFAM" id="SSF55186">
    <property type="entry name" value="ThrRS/AlaRS common domain"/>
    <property type="match status" value="1"/>
</dbReference>
<keyword evidence="10 13" id="KW-0030">Aminoacyl-tRNA synthetase</keyword>
<organism evidence="17 20">
    <name type="scientific">Clostridium pasteurianum DSM 525 = ATCC 6013</name>
    <dbReference type="NCBI Taxonomy" id="1262449"/>
    <lineage>
        <taxon>Bacteria</taxon>
        <taxon>Bacillati</taxon>
        <taxon>Bacillota</taxon>
        <taxon>Clostridia</taxon>
        <taxon>Eubacteriales</taxon>
        <taxon>Clostridiaceae</taxon>
        <taxon>Clostridium</taxon>
    </lineage>
</organism>
<dbReference type="Gene3D" id="3.30.930.10">
    <property type="entry name" value="Bira Bifunctional Protein, Domain 2"/>
    <property type="match status" value="1"/>
</dbReference>
<dbReference type="PROSITE" id="PS50006">
    <property type="entry name" value="FHA_DOMAIN"/>
    <property type="match status" value="1"/>
</dbReference>
<evidence type="ECO:0000256" key="3">
    <source>
        <dbReference type="ARBA" id="ARBA00022598"/>
    </source>
</evidence>
<dbReference type="InterPro" id="IPR018163">
    <property type="entry name" value="Thr/Ala-tRNA-synth_IIc_edit"/>
</dbReference>
<keyword evidence="6 13" id="KW-0862">Zinc</keyword>
<feature type="binding site" evidence="13">
    <location>
        <position position="566"/>
    </location>
    <ligand>
        <name>Zn(2+)</name>
        <dbReference type="ChEBI" id="CHEBI:29105"/>
    </ligand>
</feature>
<dbReference type="FunFam" id="3.30.930.10:FF:000004">
    <property type="entry name" value="Alanine--tRNA ligase"/>
    <property type="match status" value="1"/>
</dbReference>
<dbReference type="GO" id="GO:0016740">
    <property type="term" value="F:transferase activity"/>
    <property type="evidence" value="ECO:0007669"/>
    <property type="project" value="UniProtKB-ARBA"/>
</dbReference>
<dbReference type="Proteomes" id="UP000028042">
    <property type="component" value="Unassembled WGS sequence"/>
</dbReference>
<dbReference type="SUPFAM" id="SSF50447">
    <property type="entry name" value="Translation proteins"/>
    <property type="match status" value="1"/>
</dbReference>
<dbReference type="InterPro" id="IPR002318">
    <property type="entry name" value="Ala-tRNA-lgiase_IIc"/>
</dbReference>
<dbReference type="InterPro" id="IPR018165">
    <property type="entry name" value="Ala-tRNA-synth_IIc_core"/>
</dbReference>
<evidence type="ECO:0000259" key="16">
    <source>
        <dbReference type="PROSITE" id="PS50860"/>
    </source>
</evidence>
<dbReference type="RefSeq" id="WP_003441963.1">
    <property type="nucleotide sequence ID" value="NZ_ANZB01000002.1"/>
</dbReference>
<evidence type="ECO:0000256" key="10">
    <source>
        <dbReference type="ARBA" id="ARBA00023146"/>
    </source>
</evidence>
<dbReference type="GO" id="GO:0004813">
    <property type="term" value="F:alanine-tRNA ligase activity"/>
    <property type="evidence" value="ECO:0007669"/>
    <property type="project" value="UniProtKB-UniRule"/>
</dbReference>
<dbReference type="GO" id="GO:0005829">
    <property type="term" value="C:cytosol"/>
    <property type="evidence" value="ECO:0007669"/>
    <property type="project" value="TreeGrafter"/>
</dbReference>
<gene>
    <name evidence="13 17" type="primary">alaS</name>
    <name evidence="17" type="ORF">CLPA_c21490</name>
    <name evidence="18" type="ORF">CP6013_01030</name>
</gene>
<evidence type="ECO:0000313" key="18">
    <source>
        <dbReference type="EMBL" id="KRU11783.1"/>
    </source>
</evidence>
<keyword evidence="14" id="KW-0175">Coiled coil</keyword>
<evidence type="ECO:0000313" key="19">
    <source>
        <dbReference type="Proteomes" id="UP000028042"/>
    </source>
</evidence>
<evidence type="ECO:0000256" key="1">
    <source>
        <dbReference type="ARBA" id="ARBA00008226"/>
    </source>
</evidence>